<dbReference type="PANTHER" id="PTHR46354">
    <property type="entry name" value="DOG1 DOMAIN-CONTAINING PROTEIN"/>
    <property type="match status" value="1"/>
</dbReference>
<reference evidence="2" key="2">
    <citation type="submission" date="2021-01" db="UniProtKB">
        <authorList>
            <consortium name="EnsemblPlants"/>
        </authorList>
    </citation>
    <scope>IDENTIFICATION</scope>
</reference>
<organism evidence="2 3">
    <name type="scientific">Quercus lobata</name>
    <name type="common">Valley oak</name>
    <dbReference type="NCBI Taxonomy" id="97700"/>
    <lineage>
        <taxon>Eukaryota</taxon>
        <taxon>Viridiplantae</taxon>
        <taxon>Streptophyta</taxon>
        <taxon>Embryophyta</taxon>
        <taxon>Tracheophyta</taxon>
        <taxon>Spermatophyta</taxon>
        <taxon>Magnoliopsida</taxon>
        <taxon>eudicotyledons</taxon>
        <taxon>Gunneridae</taxon>
        <taxon>Pentapetalae</taxon>
        <taxon>rosids</taxon>
        <taxon>fabids</taxon>
        <taxon>Fagales</taxon>
        <taxon>Fagaceae</taxon>
        <taxon>Quercus</taxon>
    </lineage>
</organism>
<proteinExistence type="predicted"/>
<dbReference type="GO" id="GO:0043565">
    <property type="term" value="F:sequence-specific DNA binding"/>
    <property type="evidence" value="ECO:0007669"/>
    <property type="project" value="InterPro"/>
</dbReference>
<sequence length="231" mass="26511">MSNFTTFTHFYENWLEQLHKLVNQLSSAPRPPSSPDQHHHLVQLVHQVMCHYAEYYKLKAQATERDAVSVLTAPWASSLERSLHWIAGWRPTTAFHLVYTESSIRFESHIVDILRGLRTGDLGDLSPSQFRRVSELQCETVKEENAITEELSEWQDGASEVIGECGDEFEKKIGRLISVIKRADDLRLKTVQKVVELLTPQQAVEFLIGAAELQFGIRGWGINHDRKRTNF</sequence>
<dbReference type="OrthoDB" id="542841at2759"/>
<dbReference type="GeneID" id="115970801"/>
<dbReference type="RefSeq" id="XP_030946274.1">
    <property type="nucleotide sequence ID" value="XM_031090414.1"/>
</dbReference>
<dbReference type="InterPro" id="IPR025422">
    <property type="entry name" value="TGA_domain"/>
</dbReference>
<dbReference type="InterPro" id="IPR051886">
    <property type="entry name" value="Seed_Dev/Stress_Resp_Reg"/>
</dbReference>
<dbReference type="PANTHER" id="PTHR46354:SF12">
    <property type="entry name" value="DNA-BINDING PROTEIN-LIKE PROTEIN"/>
    <property type="match status" value="1"/>
</dbReference>
<dbReference type="KEGG" id="qlo:115970801"/>
<dbReference type="EMBL" id="LRBV02000012">
    <property type="status" value="NOT_ANNOTATED_CDS"/>
    <property type="molecule type" value="Genomic_DNA"/>
</dbReference>
<protein>
    <recommendedName>
        <fullName evidence="1">DOG1 domain-containing protein</fullName>
    </recommendedName>
</protein>
<gene>
    <name evidence="2" type="primary">LOC115970801</name>
</gene>
<feature type="domain" description="DOG1" evidence="1">
    <location>
        <begin position="4"/>
        <end position="227"/>
    </location>
</feature>
<dbReference type="InParanoid" id="A0A7N2N507"/>
<dbReference type="GO" id="GO:0006351">
    <property type="term" value="P:DNA-templated transcription"/>
    <property type="evidence" value="ECO:0007669"/>
    <property type="project" value="InterPro"/>
</dbReference>
<dbReference type="PROSITE" id="PS51806">
    <property type="entry name" value="DOG1"/>
    <property type="match status" value="1"/>
</dbReference>
<evidence type="ECO:0000313" key="3">
    <source>
        <dbReference type="Proteomes" id="UP000594261"/>
    </source>
</evidence>
<reference evidence="2 3" key="1">
    <citation type="journal article" date="2016" name="G3 (Bethesda)">
        <title>First Draft Assembly and Annotation of the Genome of a California Endemic Oak Quercus lobata Nee (Fagaceae).</title>
        <authorList>
            <person name="Sork V.L."/>
            <person name="Fitz-Gibbon S.T."/>
            <person name="Puiu D."/>
            <person name="Crepeau M."/>
            <person name="Gugger P.F."/>
            <person name="Sherman R."/>
            <person name="Stevens K."/>
            <person name="Langley C.H."/>
            <person name="Pellegrini M."/>
            <person name="Salzberg S.L."/>
        </authorList>
    </citation>
    <scope>NUCLEOTIDE SEQUENCE [LARGE SCALE GENOMIC DNA]</scope>
    <source>
        <strain evidence="2 3">cv. SW786</strain>
    </source>
</reference>
<dbReference type="Proteomes" id="UP000594261">
    <property type="component" value="Chromosome 12"/>
</dbReference>
<dbReference type="EnsemblPlants" id="QL12p029496:mrna">
    <property type="protein sequence ID" value="QL12p029496:mrna"/>
    <property type="gene ID" value="QL12p029496"/>
</dbReference>
<keyword evidence="3" id="KW-1185">Reference proteome</keyword>
<dbReference type="OMA" id="WQDGASE"/>
<accession>A0A7N2N507</accession>
<evidence type="ECO:0000313" key="2">
    <source>
        <dbReference type="EnsemblPlants" id="QL12p029496:mrna"/>
    </source>
</evidence>
<dbReference type="AlphaFoldDB" id="A0A7N2N507"/>
<dbReference type="Gramene" id="QL12p029496:mrna">
    <property type="protein sequence ID" value="QL12p029496:mrna"/>
    <property type="gene ID" value="QL12p029496"/>
</dbReference>
<name>A0A7N2N507_QUELO</name>
<evidence type="ECO:0000259" key="1">
    <source>
        <dbReference type="PROSITE" id="PS51806"/>
    </source>
</evidence>
<dbReference type="Pfam" id="PF14144">
    <property type="entry name" value="DOG1"/>
    <property type="match status" value="1"/>
</dbReference>